<organism evidence="8 9">
    <name type="scientific">Pedobacter hartonius</name>
    <dbReference type="NCBI Taxonomy" id="425514"/>
    <lineage>
        <taxon>Bacteria</taxon>
        <taxon>Pseudomonadati</taxon>
        <taxon>Bacteroidota</taxon>
        <taxon>Sphingobacteriia</taxon>
        <taxon>Sphingobacteriales</taxon>
        <taxon>Sphingobacteriaceae</taxon>
        <taxon>Pedobacter</taxon>
    </lineage>
</organism>
<dbReference type="Pfam" id="PF13742">
    <property type="entry name" value="tRNA_anti_2"/>
    <property type="match status" value="1"/>
</dbReference>
<dbReference type="GO" id="GO:0005737">
    <property type="term" value="C:cytoplasm"/>
    <property type="evidence" value="ECO:0007669"/>
    <property type="project" value="UniProtKB-SubCell"/>
</dbReference>
<dbReference type="GO" id="GO:0009318">
    <property type="term" value="C:exodeoxyribonuclease VII complex"/>
    <property type="evidence" value="ECO:0007669"/>
    <property type="project" value="UniProtKB-UniRule"/>
</dbReference>
<keyword evidence="9" id="KW-1185">Reference proteome</keyword>
<dbReference type="EC" id="3.1.11.6" evidence="5"/>
<accession>A0A1H4ANR3</accession>
<keyword evidence="4 5" id="KW-0269">Exonuclease</keyword>
<dbReference type="AlphaFoldDB" id="A0A1H4ANR3"/>
<evidence type="ECO:0000256" key="1">
    <source>
        <dbReference type="ARBA" id="ARBA00022490"/>
    </source>
</evidence>
<dbReference type="STRING" id="425514.SAMN05443550_10346"/>
<dbReference type="InterPro" id="IPR020579">
    <property type="entry name" value="Exonuc_VII_lsu_C"/>
</dbReference>
<gene>
    <name evidence="8" type="ORF">SAMN05443550_10346</name>
</gene>
<keyword evidence="2 5" id="KW-0540">Nuclease</keyword>
<dbReference type="InterPro" id="IPR025824">
    <property type="entry name" value="OB-fold_nuc-bd_dom"/>
</dbReference>
<evidence type="ECO:0000313" key="9">
    <source>
        <dbReference type="Proteomes" id="UP000198850"/>
    </source>
</evidence>
<keyword evidence="3 5" id="KW-0378">Hydrolase</keyword>
<name>A0A1H4ANR3_9SPHI</name>
<evidence type="ECO:0000256" key="2">
    <source>
        <dbReference type="ARBA" id="ARBA00022722"/>
    </source>
</evidence>
<dbReference type="Proteomes" id="UP000198850">
    <property type="component" value="Unassembled WGS sequence"/>
</dbReference>
<dbReference type="Pfam" id="PF02601">
    <property type="entry name" value="Exonuc_VII_L"/>
    <property type="match status" value="1"/>
</dbReference>
<protein>
    <recommendedName>
        <fullName evidence="5">Exodeoxyribonuclease 7 large subunit</fullName>
        <ecNumber evidence="5">3.1.11.6</ecNumber>
    </recommendedName>
</protein>
<dbReference type="InterPro" id="IPR003753">
    <property type="entry name" value="Exonuc_VII_L"/>
</dbReference>
<keyword evidence="1" id="KW-0963">Cytoplasm</keyword>
<evidence type="ECO:0000256" key="4">
    <source>
        <dbReference type="ARBA" id="ARBA00022839"/>
    </source>
</evidence>
<dbReference type="EMBL" id="FNRA01000003">
    <property type="protein sequence ID" value="SEA37525.1"/>
    <property type="molecule type" value="Genomic_DNA"/>
</dbReference>
<comment type="similarity">
    <text evidence="5">Belongs to the XseA family.</text>
</comment>
<dbReference type="GO" id="GO:0003676">
    <property type="term" value="F:nucleic acid binding"/>
    <property type="evidence" value="ECO:0007669"/>
    <property type="project" value="InterPro"/>
</dbReference>
<evidence type="ECO:0000256" key="3">
    <source>
        <dbReference type="ARBA" id="ARBA00022801"/>
    </source>
</evidence>
<reference evidence="8 9" key="1">
    <citation type="submission" date="2016-10" db="EMBL/GenBank/DDBJ databases">
        <authorList>
            <person name="de Groot N.N."/>
        </authorList>
    </citation>
    <scope>NUCLEOTIDE SEQUENCE [LARGE SCALE GENOMIC DNA]</scope>
    <source>
        <strain evidence="8 9">DSM 19033</strain>
    </source>
</reference>
<sequence>MRKLAALPSIRLSELTAQIHDTINGVFGSRTFWVIADITSYTYKLQSNFHYFELVEKDKSSAKILAKIGGRAWGNASVNISNFEKATGQQFKNDINVLVQVAVQYNPAFGLQLNLLDIDTSFTLGRFEQQRKETLERLLRDNPSFIRFEDGQYRTRNSDLQLNRVVQRIAVISSDTSAGYHDFKHTLENNTFGYHFEIDDYFALVQGEGNAKQVLAKLIAVFDSGRSYDALVIIRGGGAQLDFLIFDNYELNRAIAKFPVPVITGIGHQKNETIADLMAHTSAKTPTKVAELLIAHNRAFEESLLSLQQQIVIRTFQMMNYRKEQLNRLNQVTINSSGSLLHEKHRDILNLSGMILTNPRIILSNKRKDLDNLLSNMKSFNRMYFINQERYISHFESVVRLMSPQNILNKGFAIVKVNGVIVGDAAQISAGTEMTVTLARVEINTKVLSKTSRNGKEFEL</sequence>
<evidence type="ECO:0000313" key="8">
    <source>
        <dbReference type="EMBL" id="SEA37525.1"/>
    </source>
</evidence>
<dbReference type="PANTHER" id="PTHR30008">
    <property type="entry name" value="EXODEOXYRIBONUCLEASE 7 LARGE SUBUNIT"/>
    <property type="match status" value="1"/>
</dbReference>
<dbReference type="RefSeq" id="WP_245735145.1">
    <property type="nucleotide sequence ID" value="NZ_FNRA01000003.1"/>
</dbReference>
<comment type="subcellular location">
    <subcellularLocation>
        <location evidence="5">Cytoplasm</location>
    </subcellularLocation>
</comment>
<dbReference type="GO" id="GO:0006308">
    <property type="term" value="P:DNA catabolic process"/>
    <property type="evidence" value="ECO:0007669"/>
    <property type="project" value="UniProtKB-UniRule"/>
</dbReference>
<feature type="domain" description="OB-fold nucleic acid binding" evidence="7">
    <location>
        <begin position="11"/>
        <end position="118"/>
    </location>
</feature>
<comment type="catalytic activity">
    <reaction evidence="5">
        <text>Exonucleolytic cleavage in either 5'- to 3'- or 3'- to 5'-direction to yield nucleoside 5'-phosphates.</text>
        <dbReference type="EC" id="3.1.11.6"/>
    </reaction>
</comment>
<evidence type="ECO:0000259" key="7">
    <source>
        <dbReference type="Pfam" id="PF13742"/>
    </source>
</evidence>
<evidence type="ECO:0000256" key="5">
    <source>
        <dbReference type="RuleBase" id="RU004355"/>
    </source>
</evidence>
<evidence type="ECO:0000259" key="6">
    <source>
        <dbReference type="Pfam" id="PF02601"/>
    </source>
</evidence>
<dbReference type="NCBIfam" id="TIGR00237">
    <property type="entry name" value="xseA"/>
    <property type="match status" value="1"/>
</dbReference>
<feature type="domain" description="Exonuclease VII large subunit C-terminal" evidence="6">
    <location>
        <begin position="157"/>
        <end position="445"/>
    </location>
</feature>
<dbReference type="GO" id="GO:0008855">
    <property type="term" value="F:exodeoxyribonuclease VII activity"/>
    <property type="evidence" value="ECO:0007669"/>
    <property type="project" value="UniProtKB-UniRule"/>
</dbReference>
<proteinExistence type="inferred from homology"/>
<dbReference type="PANTHER" id="PTHR30008:SF0">
    <property type="entry name" value="EXODEOXYRIBONUCLEASE 7 LARGE SUBUNIT"/>
    <property type="match status" value="1"/>
</dbReference>